<protein>
    <submittedName>
        <fullName evidence="2">Uncharacterized protein</fullName>
    </submittedName>
</protein>
<proteinExistence type="predicted"/>
<keyword evidence="3" id="KW-1185">Reference proteome</keyword>
<keyword evidence="1" id="KW-1133">Transmembrane helix</keyword>
<gene>
    <name evidence="2" type="ORF">MTP09_03950</name>
</gene>
<dbReference type="RefSeq" id="WP_243550708.1">
    <property type="nucleotide sequence ID" value="NZ_CP094532.1"/>
</dbReference>
<feature type="transmembrane region" description="Helical" evidence="1">
    <location>
        <begin position="79"/>
        <end position="111"/>
    </location>
</feature>
<evidence type="ECO:0000313" key="2">
    <source>
        <dbReference type="EMBL" id="UOE41797.1"/>
    </source>
</evidence>
<reference evidence="2 3" key="1">
    <citation type="submission" date="2022-03" db="EMBL/GenBank/DDBJ databases">
        <title>Chryseobacterium sp. isolated from particulate matters in swine house.</title>
        <authorList>
            <person name="Won M."/>
            <person name="Kim S.-J."/>
            <person name="Kwon S.-W."/>
        </authorList>
    </citation>
    <scope>NUCLEOTIDE SEQUENCE [LARGE SCALE GENOMIC DNA]</scope>
    <source>
        <strain evidence="2 3">SC2-2</strain>
    </source>
</reference>
<keyword evidence="1" id="KW-0812">Transmembrane</keyword>
<dbReference type="EMBL" id="CP094532">
    <property type="protein sequence ID" value="UOE41797.1"/>
    <property type="molecule type" value="Genomic_DNA"/>
</dbReference>
<evidence type="ECO:0000256" key="1">
    <source>
        <dbReference type="SAM" id="Phobius"/>
    </source>
</evidence>
<name>A0ABY4BRG5_9FLAO</name>
<evidence type="ECO:0000313" key="3">
    <source>
        <dbReference type="Proteomes" id="UP000831460"/>
    </source>
</evidence>
<accession>A0ABY4BRG5</accession>
<feature type="transmembrane region" description="Helical" evidence="1">
    <location>
        <begin position="38"/>
        <end position="59"/>
    </location>
</feature>
<dbReference type="Proteomes" id="UP000831460">
    <property type="component" value="Chromosome"/>
</dbReference>
<organism evidence="2 3">
    <name type="scientific">Chryseobacterium suipulveris</name>
    <dbReference type="NCBI Taxonomy" id="2929800"/>
    <lineage>
        <taxon>Bacteria</taxon>
        <taxon>Pseudomonadati</taxon>
        <taxon>Bacteroidota</taxon>
        <taxon>Flavobacteriia</taxon>
        <taxon>Flavobacteriales</taxon>
        <taxon>Weeksellaceae</taxon>
        <taxon>Chryseobacterium group</taxon>
        <taxon>Chryseobacterium</taxon>
    </lineage>
</organism>
<keyword evidence="1" id="KW-0472">Membrane</keyword>
<sequence>MKKTKQAALSVTIPRAFALADAYCGIFTSIAHATIARFFLCVYFLISSFSPNAIAVAASPLKTSENDYPTFVFDLLSCFLFLLPCFFCLVSFALFLLPCFFCFVSFALFLLSLL</sequence>